<evidence type="ECO:0000256" key="1">
    <source>
        <dbReference type="ARBA" id="ARBA00022553"/>
    </source>
</evidence>
<dbReference type="SUPFAM" id="SSF52172">
    <property type="entry name" value="CheY-like"/>
    <property type="match status" value="1"/>
</dbReference>
<dbReference type="InterPro" id="IPR001789">
    <property type="entry name" value="Sig_transdc_resp-reg_receiver"/>
</dbReference>
<dbReference type="EMBL" id="FMSV02000502">
    <property type="protein sequence ID" value="SEH06661.1"/>
    <property type="molecule type" value="Genomic_DNA"/>
</dbReference>
<dbReference type="InterPro" id="IPR016032">
    <property type="entry name" value="Sig_transdc_resp-reg_C-effctor"/>
</dbReference>
<keyword evidence="1 6" id="KW-0597">Phosphoprotein</keyword>
<evidence type="ECO:0000259" key="8">
    <source>
        <dbReference type="PROSITE" id="PS50110"/>
    </source>
</evidence>
<dbReference type="AlphaFoldDB" id="A0A1H6FBA8"/>
<evidence type="ECO:0000256" key="3">
    <source>
        <dbReference type="ARBA" id="ARBA00023015"/>
    </source>
</evidence>
<dbReference type="GO" id="GO:0003677">
    <property type="term" value="F:DNA binding"/>
    <property type="evidence" value="ECO:0007669"/>
    <property type="project" value="UniProtKB-KW"/>
</dbReference>
<keyword evidence="3" id="KW-0805">Transcription regulation</keyword>
<dbReference type="GO" id="GO:0006355">
    <property type="term" value="P:regulation of DNA-templated transcription"/>
    <property type="evidence" value="ECO:0007669"/>
    <property type="project" value="InterPro"/>
</dbReference>
<dbReference type="Proteomes" id="UP000236724">
    <property type="component" value="Unassembled WGS sequence"/>
</dbReference>
<dbReference type="SMART" id="SM00448">
    <property type="entry name" value="REC"/>
    <property type="match status" value="1"/>
</dbReference>
<evidence type="ECO:0000256" key="6">
    <source>
        <dbReference type="PROSITE-ProRule" id="PRU00169"/>
    </source>
</evidence>
<name>A0A1H6FBA8_9GAMM</name>
<feature type="modified residue" description="4-aspartylphosphate" evidence="6">
    <location>
        <position position="53"/>
    </location>
</feature>
<dbReference type="OrthoDB" id="9802186at2"/>
<dbReference type="Pfam" id="PF00072">
    <property type="entry name" value="Response_reg"/>
    <property type="match status" value="1"/>
</dbReference>
<dbReference type="PANTHER" id="PTHR44688:SF16">
    <property type="entry name" value="DNA-BINDING TRANSCRIPTIONAL ACTIVATOR DEVR_DOSR"/>
    <property type="match status" value="1"/>
</dbReference>
<feature type="domain" description="Response regulatory" evidence="8">
    <location>
        <begin position="4"/>
        <end position="118"/>
    </location>
</feature>
<dbReference type="Pfam" id="PF00196">
    <property type="entry name" value="GerE"/>
    <property type="match status" value="1"/>
</dbReference>
<dbReference type="PANTHER" id="PTHR44688">
    <property type="entry name" value="DNA-BINDING TRANSCRIPTIONAL ACTIVATOR DEVR_DOSR"/>
    <property type="match status" value="1"/>
</dbReference>
<dbReference type="PROSITE" id="PS00622">
    <property type="entry name" value="HTH_LUXR_1"/>
    <property type="match status" value="1"/>
</dbReference>
<organism evidence="9 10">
    <name type="scientific">Candidatus Venteria ishoeyi</name>
    <dbReference type="NCBI Taxonomy" id="1899563"/>
    <lineage>
        <taxon>Bacteria</taxon>
        <taxon>Pseudomonadati</taxon>
        <taxon>Pseudomonadota</taxon>
        <taxon>Gammaproteobacteria</taxon>
        <taxon>Thiotrichales</taxon>
        <taxon>Thiotrichaceae</taxon>
        <taxon>Venteria</taxon>
    </lineage>
</organism>
<dbReference type="SUPFAM" id="SSF46894">
    <property type="entry name" value="C-terminal effector domain of the bipartite response regulators"/>
    <property type="match status" value="1"/>
</dbReference>
<dbReference type="InterPro" id="IPR000792">
    <property type="entry name" value="Tscrpt_reg_LuxR_C"/>
</dbReference>
<evidence type="ECO:0000313" key="10">
    <source>
        <dbReference type="Proteomes" id="UP000236724"/>
    </source>
</evidence>
<dbReference type="SMART" id="SM00421">
    <property type="entry name" value="HTH_LUXR"/>
    <property type="match status" value="1"/>
</dbReference>
<protein>
    <submittedName>
        <fullName evidence="9">Response regulator protein TodT</fullName>
    </submittedName>
</protein>
<dbReference type="PRINTS" id="PR00038">
    <property type="entry name" value="HTHLUXR"/>
</dbReference>
<keyword evidence="10" id="KW-1185">Reference proteome</keyword>
<gene>
    <name evidence="9" type="primary">todT</name>
    <name evidence="9" type="ORF">MBHS_02525</name>
</gene>
<feature type="domain" description="HTH luxR-type" evidence="7">
    <location>
        <begin position="130"/>
        <end position="193"/>
    </location>
</feature>
<dbReference type="FunFam" id="3.40.50.2300:FF:000018">
    <property type="entry name" value="DNA-binding transcriptional regulator NtrC"/>
    <property type="match status" value="1"/>
</dbReference>
<dbReference type="PROSITE" id="PS50043">
    <property type="entry name" value="HTH_LUXR_2"/>
    <property type="match status" value="1"/>
</dbReference>
<dbReference type="Gene3D" id="1.10.10.10">
    <property type="entry name" value="Winged helix-like DNA-binding domain superfamily/Winged helix DNA-binding domain"/>
    <property type="match status" value="1"/>
</dbReference>
<dbReference type="CDD" id="cd06170">
    <property type="entry name" value="LuxR_C_like"/>
    <property type="match status" value="1"/>
</dbReference>
<evidence type="ECO:0000313" key="9">
    <source>
        <dbReference type="EMBL" id="SEH06661.1"/>
    </source>
</evidence>
<dbReference type="RefSeq" id="WP_103920413.1">
    <property type="nucleotide sequence ID" value="NZ_FMSV02000502.1"/>
</dbReference>
<dbReference type="InterPro" id="IPR036388">
    <property type="entry name" value="WH-like_DNA-bd_sf"/>
</dbReference>
<dbReference type="InterPro" id="IPR011006">
    <property type="entry name" value="CheY-like_superfamily"/>
</dbReference>
<dbReference type="GO" id="GO:0000160">
    <property type="term" value="P:phosphorelay signal transduction system"/>
    <property type="evidence" value="ECO:0007669"/>
    <property type="project" value="UniProtKB-KW"/>
</dbReference>
<evidence type="ECO:0000256" key="4">
    <source>
        <dbReference type="ARBA" id="ARBA00023125"/>
    </source>
</evidence>
<keyword evidence="5" id="KW-0804">Transcription</keyword>
<evidence type="ECO:0000259" key="7">
    <source>
        <dbReference type="PROSITE" id="PS50043"/>
    </source>
</evidence>
<sequence length="193" mass="21541">MNKIVYIVDDDPAICDSLSLLMSAVGMQTQTFPEADSFLSAIEPEQAGCLILDVRLPGMDGLELQQELQQRQIDIPILIITGHADVPMAVRAMRAGAIDFIEKPFDAELLILRIQECLLLSQQTRSGQQKNERLALLTKRERQVFELLVDGKLNKVIAHELGISIRTVEGHRANLMEKLQVKSLSELVRIALS</sequence>
<accession>A0A1H6FBA8</accession>
<evidence type="ECO:0000256" key="2">
    <source>
        <dbReference type="ARBA" id="ARBA00023012"/>
    </source>
</evidence>
<reference evidence="9 10" key="1">
    <citation type="submission" date="2016-10" db="EMBL/GenBank/DDBJ databases">
        <authorList>
            <person name="de Groot N.N."/>
        </authorList>
    </citation>
    <scope>NUCLEOTIDE SEQUENCE [LARGE SCALE GENOMIC DNA]</scope>
    <source>
        <strain evidence="9">MBHS1</strain>
    </source>
</reference>
<keyword evidence="2" id="KW-0902">Two-component regulatory system</keyword>
<proteinExistence type="predicted"/>
<dbReference type="Gene3D" id="3.40.50.2300">
    <property type="match status" value="1"/>
</dbReference>
<dbReference type="PROSITE" id="PS50110">
    <property type="entry name" value="RESPONSE_REGULATORY"/>
    <property type="match status" value="1"/>
</dbReference>
<keyword evidence="4" id="KW-0238">DNA-binding</keyword>
<evidence type="ECO:0000256" key="5">
    <source>
        <dbReference type="ARBA" id="ARBA00023163"/>
    </source>
</evidence>